<dbReference type="AlphaFoldDB" id="A0A0A8YVH3"/>
<proteinExistence type="predicted"/>
<sequence length="44" mass="5131">MSKSSDKTFNLLMPPLFFLIYAQKEGIQINPIKSWCMQIESHKS</sequence>
<evidence type="ECO:0000313" key="1">
    <source>
        <dbReference type="EMBL" id="JAD31099.1"/>
    </source>
</evidence>
<name>A0A0A8YVH3_ARUDO</name>
<reference evidence="1" key="2">
    <citation type="journal article" date="2015" name="Data Brief">
        <title>Shoot transcriptome of the giant reed, Arundo donax.</title>
        <authorList>
            <person name="Barrero R.A."/>
            <person name="Guerrero F.D."/>
            <person name="Moolhuijzen P."/>
            <person name="Goolsby J.A."/>
            <person name="Tidwell J."/>
            <person name="Bellgard S.E."/>
            <person name="Bellgard M.I."/>
        </authorList>
    </citation>
    <scope>NUCLEOTIDE SEQUENCE</scope>
    <source>
        <tissue evidence="1">Shoot tissue taken approximately 20 cm above the soil surface</tissue>
    </source>
</reference>
<reference evidence="1" key="1">
    <citation type="submission" date="2014-09" db="EMBL/GenBank/DDBJ databases">
        <authorList>
            <person name="Magalhaes I.L.F."/>
            <person name="Oliveira U."/>
            <person name="Santos F.R."/>
            <person name="Vidigal T.H.D.A."/>
            <person name="Brescovit A.D."/>
            <person name="Santos A.J."/>
        </authorList>
    </citation>
    <scope>NUCLEOTIDE SEQUENCE</scope>
    <source>
        <tissue evidence="1">Shoot tissue taken approximately 20 cm above the soil surface</tissue>
    </source>
</reference>
<dbReference type="EMBL" id="GBRH01266796">
    <property type="protein sequence ID" value="JAD31099.1"/>
    <property type="molecule type" value="Transcribed_RNA"/>
</dbReference>
<protein>
    <submittedName>
        <fullName evidence="1">Uncharacterized protein</fullName>
    </submittedName>
</protein>
<accession>A0A0A8YVH3</accession>
<organism evidence="1">
    <name type="scientific">Arundo donax</name>
    <name type="common">Giant reed</name>
    <name type="synonym">Donax arundinaceus</name>
    <dbReference type="NCBI Taxonomy" id="35708"/>
    <lineage>
        <taxon>Eukaryota</taxon>
        <taxon>Viridiplantae</taxon>
        <taxon>Streptophyta</taxon>
        <taxon>Embryophyta</taxon>
        <taxon>Tracheophyta</taxon>
        <taxon>Spermatophyta</taxon>
        <taxon>Magnoliopsida</taxon>
        <taxon>Liliopsida</taxon>
        <taxon>Poales</taxon>
        <taxon>Poaceae</taxon>
        <taxon>PACMAD clade</taxon>
        <taxon>Arundinoideae</taxon>
        <taxon>Arundineae</taxon>
        <taxon>Arundo</taxon>
    </lineage>
</organism>